<evidence type="ECO:0000313" key="2">
    <source>
        <dbReference type="EMBL" id="SPY08079.1"/>
    </source>
</evidence>
<dbReference type="Gene3D" id="1.10.260.40">
    <property type="entry name" value="lambda repressor-like DNA-binding domains"/>
    <property type="match status" value="1"/>
</dbReference>
<gene>
    <name evidence="2" type="ORF">NCTC11009_01296</name>
</gene>
<dbReference type="PROSITE" id="PS50943">
    <property type="entry name" value="HTH_CROC1"/>
    <property type="match status" value="1"/>
</dbReference>
<accession>A0A2X1ULQ8</accession>
<dbReference type="GO" id="GO:0003677">
    <property type="term" value="F:DNA binding"/>
    <property type="evidence" value="ECO:0007669"/>
    <property type="project" value="InterPro"/>
</dbReference>
<dbReference type="AlphaFoldDB" id="A0A2X1ULQ8"/>
<proteinExistence type="predicted"/>
<dbReference type="InterPro" id="IPR001387">
    <property type="entry name" value="Cro/C1-type_HTH"/>
</dbReference>
<reference evidence="2 3" key="1">
    <citation type="submission" date="2018-06" db="EMBL/GenBank/DDBJ databases">
        <authorList>
            <consortium name="Pathogen Informatics"/>
            <person name="Doyle S."/>
        </authorList>
    </citation>
    <scope>NUCLEOTIDE SEQUENCE [LARGE SCALE GENOMIC DNA]</scope>
    <source>
        <strain evidence="2 3">NCTC11009</strain>
    </source>
</reference>
<evidence type="ECO:0000259" key="1">
    <source>
        <dbReference type="PROSITE" id="PS50943"/>
    </source>
</evidence>
<name>A0A2X1ULQ8_9BURK</name>
<dbReference type="InterPro" id="IPR010982">
    <property type="entry name" value="Lambda_DNA-bd_dom_sf"/>
</dbReference>
<dbReference type="Proteomes" id="UP000250242">
    <property type="component" value="Unassembled WGS sequence"/>
</dbReference>
<dbReference type="CDD" id="cd00093">
    <property type="entry name" value="HTH_XRE"/>
    <property type="match status" value="1"/>
</dbReference>
<dbReference type="SUPFAM" id="SSF47413">
    <property type="entry name" value="lambda repressor-like DNA-binding domains"/>
    <property type="match status" value="1"/>
</dbReference>
<protein>
    <recommendedName>
        <fullName evidence="1">HTH cro/C1-type domain-containing protein</fullName>
    </recommendedName>
</protein>
<evidence type="ECO:0000313" key="3">
    <source>
        <dbReference type="Proteomes" id="UP000250242"/>
    </source>
</evidence>
<organism evidence="2 3">
    <name type="scientific">Oligella urethralis</name>
    <dbReference type="NCBI Taxonomy" id="90245"/>
    <lineage>
        <taxon>Bacteria</taxon>
        <taxon>Pseudomonadati</taxon>
        <taxon>Pseudomonadota</taxon>
        <taxon>Betaproteobacteria</taxon>
        <taxon>Burkholderiales</taxon>
        <taxon>Alcaligenaceae</taxon>
        <taxon>Oligella</taxon>
    </lineage>
</organism>
<dbReference type="EMBL" id="UATH01000001">
    <property type="protein sequence ID" value="SPY08079.1"/>
    <property type="molecule type" value="Genomic_DNA"/>
</dbReference>
<sequence>MVTAETLIKLRVARGWSVREAANIANLSWVTLEKYEEGVQIPATCNLKRIQHYWKLTSEESFELMVAVTKDKELMHGKKT</sequence>
<feature type="domain" description="HTH cro/C1-type" evidence="1">
    <location>
        <begin position="7"/>
        <end position="61"/>
    </location>
</feature>